<dbReference type="EMBL" id="JBFAIH010000001">
    <property type="protein sequence ID" value="MEV0361066.1"/>
    <property type="molecule type" value="Genomic_DNA"/>
</dbReference>
<dbReference type="Proteomes" id="UP001551658">
    <property type="component" value="Unassembled WGS sequence"/>
</dbReference>
<evidence type="ECO:0000313" key="7">
    <source>
        <dbReference type="Proteomes" id="UP001551658"/>
    </source>
</evidence>
<dbReference type="GO" id="GO:0008483">
    <property type="term" value="F:transaminase activity"/>
    <property type="evidence" value="ECO:0007669"/>
    <property type="project" value="UniProtKB-KW"/>
</dbReference>
<dbReference type="InterPro" id="IPR015424">
    <property type="entry name" value="PyrdxlP-dep_Trfase"/>
</dbReference>
<dbReference type="Gene3D" id="3.90.1150.10">
    <property type="entry name" value="Aspartate Aminotransferase, domain 1"/>
    <property type="match status" value="1"/>
</dbReference>
<comment type="cofactor">
    <cofactor evidence="1">
        <name>pyridoxal 5'-phosphate</name>
        <dbReference type="ChEBI" id="CHEBI:597326"/>
    </cofactor>
</comment>
<dbReference type="NCBIfam" id="NF005855">
    <property type="entry name" value="PRK07777.1"/>
    <property type="match status" value="1"/>
</dbReference>
<protein>
    <submittedName>
        <fullName evidence="6">Pyridoxal phosphate-dependent aminotransferase</fullName>
        <ecNumber evidence="6">2.6.1.-</ecNumber>
    </submittedName>
</protein>
<name>A0ABV3F031_9NOCA</name>
<reference evidence="6 7" key="1">
    <citation type="submission" date="2024-06" db="EMBL/GenBank/DDBJ databases">
        <title>The Natural Products Discovery Center: Release of the First 8490 Sequenced Strains for Exploring Actinobacteria Biosynthetic Diversity.</title>
        <authorList>
            <person name="Kalkreuter E."/>
            <person name="Kautsar S.A."/>
            <person name="Yang D."/>
            <person name="Bader C.D."/>
            <person name="Teijaro C.N."/>
            <person name="Fluegel L."/>
            <person name="Davis C.M."/>
            <person name="Simpson J.R."/>
            <person name="Lauterbach L."/>
            <person name="Steele A.D."/>
            <person name="Gui C."/>
            <person name="Meng S."/>
            <person name="Li G."/>
            <person name="Viehrig K."/>
            <person name="Ye F."/>
            <person name="Su P."/>
            <person name="Kiefer A.F."/>
            <person name="Nichols A."/>
            <person name="Cepeda A.J."/>
            <person name="Yan W."/>
            <person name="Fan B."/>
            <person name="Jiang Y."/>
            <person name="Adhikari A."/>
            <person name="Zheng C.-J."/>
            <person name="Schuster L."/>
            <person name="Cowan T.M."/>
            <person name="Smanski M.J."/>
            <person name="Chevrette M.G."/>
            <person name="De Carvalho L.P.S."/>
            <person name="Shen B."/>
        </authorList>
    </citation>
    <scope>NUCLEOTIDE SEQUENCE [LARGE SCALE GENOMIC DNA]</scope>
    <source>
        <strain evidence="6 7">NPDC050671</strain>
    </source>
</reference>
<dbReference type="EC" id="2.6.1.-" evidence="6"/>
<evidence type="ECO:0000256" key="3">
    <source>
        <dbReference type="ARBA" id="ARBA00022679"/>
    </source>
</evidence>
<keyword evidence="3 6" id="KW-0808">Transferase</keyword>
<dbReference type="PANTHER" id="PTHR43807:SF20">
    <property type="entry name" value="FI04487P"/>
    <property type="match status" value="1"/>
</dbReference>
<evidence type="ECO:0000256" key="1">
    <source>
        <dbReference type="ARBA" id="ARBA00001933"/>
    </source>
</evidence>
<dbReference type="InterPro" id="IPR015422">
    <property type="entry name" value="PyrdxlP-dep_Trfase_small"/>
</dbReference>
<comment type="caution">
    <text evidence="6">The sequence shown here is derived from an EMBL/GenBank/DDBJ whole genome shotgun (WGS) entry which is preliminary data.</text>
</comment>
<evidence type="ECO:0000256" key="2">
    <source>
        <dbReference type="ARBA" id="ARBA00022576"/>
    </source>
</evidence>
<proteinExistence type="predicted"/>
<keyword evidence="7" id="KW-1185">Reference proteome</keyword>
<keyword evidence="4" id="KW-0663">Pyridoxal phosphate</keyword>
<dbReference type="PANTHER" id="PTHR43807">
    <property type="entry name" value="FI04487P"/>
    <property type="match status" value="1"/>
</dbReference>
<dbReference type="Pfam" id="PF00155">
    <property type="entry name" value="Aminotran_1_2"/>
    <property type="match status" value="1"/>
</dbReference>
<keyword evidence="2 6" id="KW-0032">Aminotransferase</keyword>
<evidence type="ECO:0000259" key="5">
    <source>
        <dbReference type="Pfam" id="PF00155"/>
    </source>
</evidence>
<dbReference type="InterPro" id="IPR004839">
    <property type="entry name" value="Aminotransferase_I/II_large"/>
</dbReference>
<dbReference type="Gene3D" id="3.40.640.10">
    <property type="entry name" value="Type I PLP-dependent aspartate aminotransferase-like (Major domain)"/>
    <property type="match status" value="1"/>
</dbReference>
<gene>
    <name evidence="6" type="ORF">AB0H72_00035</name>
</gene>
<evidence type="ECO:0000256" key="4">
    <source>
        <dbReference type="ARBA" id="ARBA00022898"/>
    </source>
</evidence>
<feature type="domain" description="Aminotransferase class I/classII large" evidence="5">
    <location>
        <begin position="31"/>
        <end position="385"/>
    </location>
</feature>
<dbReference type="RefSeq" id="WP_357971573.1">
    <property type="nucleotide sequence ID" value="NZ_JBFAIH010000001.1"/>
</dbReference>
<dbReference type="InterPro" id="IPR015421">
    <property type="entry name" value="PyrdxlP-dep_Trfase_major"/>
</dbReference>
<dbReference type="CDD" id="cd00609">
    <property type="entry name" value="AAT_like"/>
    <property type="match status" value="1"/>
</dbReference>
<accession>A0ABV3F031</accession>
<organism evidence="6 7">
    <name type="scientific">Nocardia fusca</name>
    <dbReference type="NCBI Taxonomy" id="941183"/>
    <lineage>
        <taxon>Bacteria</taxon>
        <taxon>Bacillati</taxon>
        <taxon>Actinomycetota</taxon>
        <taxon>Actinomycetes</taxon>
        <taxon>Mycobacteriales</taxon>
        <taxon>Nocardiaceae</taxon>
        <taxon>Nocardia</taxon>
    </lineage>
</organism>
<dbReference type="InterPro" id="IPR051326">
    <property type="entry name" value="Kynurenine-oxoglutarate_AT"/>
</dbReference>
<dbReference type="SUPFAM" id="SSF53383">
    <property type="entry name" value="PLP-dependent transferases"/>
    <property type="match status" value="1"/>
</dbReference>
<evidence type="ECO:0000313" key="6">
    <source>
        <dbReference type="EMBL" id="MEV0361066.1"/>
    </source>
</evidence>
<sequence length="391" mass="42231">MRDRAPTVDRLRPFAATIFAEMTELAVRHEAINLGQGFPDSDGPAGMLEAARDAIADGLNQYPPGRGMPVLRRAIAADRARRYGTHYDPDTEVLVTVGATEAISAAVLGLVEPGSEVVLIEPYYDSYPAAVALAGAHRRTARLVPDGDRFVLDHDSLRAAITPATRMLILNSPHNPTGTVLGRADLAALAEIACAHDLLVLTDEVYEHLVYDDAEHLSIAGFPGMADRTLVVSSAAKTFSVTGWKIGWICGAAPLIDAVLAAKQFLTFVGGGPFQPAVAHALTHELDWVARLRTRLSEQRLRLSAALAEAGFRVHPSAGSYFVCADIRPTGEDDGIRFCRELPARLGVAAVPVSVFTDNPAAWRHLVRFTFCKRSETLDEGVRRLRKASAR</sequence>